<comment type="caution">
    <text evidence="4">The sequence shown here is derived from an EMBL/GenBank/DDBJ whole genome shotgun (WGS) entry which is preliminary data.</text>
</comment>
<gene>
    <name evidence="4" type="ORF">D5086_0000237700</name>
</gene>
<dbReference type="Gene3D" id="3.20.20.80">
    <property type="entry name" value="Glycosidases"/>
    <property type="match status" value="2"/>
</dbReference>
<reference evidence="4" key="1">
    <citation type="submission" date="2018-10" db="EMBL/GenBank/DDBJ databases">
        <title>Population genomic analysis revealed the cold adaptation of white poplar.</title>
        <authorList>
            <person name="Liu Y.-J."/>
        </authorList>
    </citation>
    <scope>NUCLEOTIDE SEQUENCE [LARGE SCALE GENOMIC DNA]</scope>
    <source>
        <strain evidence="4">PAL-ZL1</strain>
    </source>
</reference>
<sequence length="278" mass="32219">MRGMGMDAFRFSISWSRVLPRIQPYATLFHWDTPQAIEDRYGGFLSPNIFVNGYDTGTLAPGRISTLENYPGQPKISGATEVYIVTHHLLLAHATAVKVYKEKYQTCQGGKIGITLVSHWFEPYSTSESDRMATKRSLDFMLGWYMDPLTKGDYPQNMHDHVGGRLPRFSEEESKMLRGSYDFIGVNYYTTYYAQNVEDVNYKNIGFMEDARVNWPVQGFGLFYIDYENNLKRYAKNSVKWFKQFLKKDESTELNDNIKSKSRMEEGSARSRKKSRID</sequence>
<feature type="compositionally biased region" description="Basic and acidic residues" evidence="3">
    <location>
        <begin position="256"/>
        <end position="269"/>
    </location>
</feature>
<accession>A0A4U5P3F6</accession>
<dbReference type="InterPro" id="IPR017853">
    <property type="entry name" value="GH"/>
</dbReference>
<organism evidence="4">
    <name type="scientific">Populus alba</name>
    <name type="common">White poplar</name>
    <dbReference type="NCBI Taxonomy" id="43335"/>
    <lineage>
        <taxon>Eukaryota</taxon>
        <taxon>Viridiplantae</taxon>
        <taxon>Streptophyta</taxon>
        <taxon>Embryophyta</taxon>
        <taxon>Tracheophyta</taxon>
        <taxon>Spermatophyta</taxon>
        <taxon>Magnoliopsida</taxon>
        <taxon>eudicotyledons</taxon>
        <taxon>Gunneridae</taxon>
        <taxon>Pentapetalae</taxon>
        <taxon>rosids</taxon>
        <taxon>fabids</taxon>
        <taxon>Malpighiales</taxon>
        <taxon>Salicaceae</taxon>
        <taxon>Saliceae</taxon>
        <taxon>Populus</taxon>
    </lineage>
</organism>
<dbReference type="Pfam" id="PF00232">
    <property type="entry name" value="Glyco_hydro_1"/>
    <property type="match status" value="2"/>
</dbReference>
<proteinExistence type="inferred from homology"/>
<protein>
    <recommendedName>
        <fullName evidence="5">Beta-glucosidase 12-like</fullName>
    </recommendedName>
</protein>
<evidence type="ECO:0000256" key="2">
    <source>
        <dbReference type="RuleBase" id="RU003690"/>
    </source>
</evidence>
<dbReference type="GO" id="GO:0008422">
    <property type="term" value="F:beta-glucosidase activity"/>
    <property type="evidence" value="ECO:0007669"/>
    <property type="project" value="TreeGrafter"/>
</dbReference>
<evidence type="ECO:0000256" key="3">
    <source>
        <dbReference type="SAM" id="MobiDB-lite"/>
    </source>
</evidence>
<dbReference type="EMBL" id="RCHU01000900">
    <property type="protein sequence ID" value="TKR90004.1"/>
    <property type="molecule type" value="Genomic_DNA"/>
</dbReference>
<dbReference type="PANTHER" id="PTHR10353:SF267">
    <property type="entry name" value="BETA-GLUCOSIDASE"/>
    <property type="match status" value="1"/>
</dbReference>
<name>A0A4U5P3F6_POPAL</name>
<dbReference type="GO" id="GO:0005975">
    <property type="term" value="P:carbohydrate metabolic process"/>
    <property type="evidence" value="ECO:0007669"/>
    <property type="project" value="InterPro"/>
</dbReference>
<dbReference type="STRING" id="43335.A0A4U5P3F6"/>
<feature type="region of interest" description="Disordered" evidence="3">
    <location>
        <begin position="256"/>
        <end position="278"/>
    </location>
</feature>
<dbReference type="PANTHER" id="PTHR10353">
    <property type="entry name" value="GLYCOSYL HYDROLASE"/>
    <property type="match status" value="1"/>
</dbReference>
<dbReference type="PRINTS" id="PR00131">
    <property type="entry name" value="GLHYDRLASE1"/>
</dbReference>
<evidence type="ECO:0008006" key="5">
    <source>
        <dbReference type="Google" id="ProtNLM"/>
    </source>
</evidence>
<dbReference type="AlphaFoldDB" id="A0A4U5P3F6"/>
<dbReference type="SUPFAM" id="SSF51445">
    <property type="entry name" value="(Trans)glycosidases"/>
    <property type="match status" value="1"/>
</dbReference>
<evidence type="ECO:0000256" key="1">
    <source>
        <dbReference type="ARBA" id="ARBA00010838"/>
    </source>
</evidence>
<dbReference type="InterPro" id="IPR001360">
    <property type="entry name" value="Glyco_hydro_1"/>
</dbReference>
<evidence type="ECO:0000313" key="4">
    <source>
        <dbReference type="EMBL" id="TKR90004.1"/>
    </source>
</evidence>
<comment type="similarity">
    <text evidence="1 2">Belongs to the glycosyl hydrolase 1 family.</text>
</comment>